<comment type="caution">
    <text evidence="1">The sequence shown here is derived from an EMBL/GenBank/DDBJ whole genome shotgun (WGS) entry which is preliminary data.</text>
</comment>
<dbReference type="AlphaFoldDB" id="A0AAD6ZTS7"/>
<sequence>MILDKDASSPPPYNPPRHVHYRVYAIDGVIASKTSSDPNQPFIGHIKAMSMPPSHTAASLQCTLAHTEHIPDPLGTPIDDAAEMSILGASVIASTPGDTLMLVFMDELTAEEKGDVPQIEGAEARKVEVGGYVYYHLYTWSGEDQSTHAFNPDELAIGRINWSTIMPPRDALAIKRRIAGAEGKPIYVFVELYVHVSGVPLADDGCCTSPAGTDFPGSDAKMRCLSYSLND</sequence>
<gene>
    <name evidence="1" type="ORF">DFH08DRAFT_1014143</name>
</gene>
<dbReference type="EMBL" id="JARIHO010000028">
    <property type="protein sequence ID" value="KAJ7339236.1"/>
    <property type="molecule type" value="Genomic_DNA"/>
</dbReference>
<keyword evidence="2" id="KW-1185">Reference proteome</keyword>
<dbReference type="Proteomes" id="UP001218218">
    <property type="component" value="Unassembled WGS sequence"/>
</dbReference>
<name>A0AAD6ZTS7_9AGAR</name>
<organism evidence="1 2">
    <name type="scientific">Mycena albidolilacea</name>
    <dbReference type="NCBI Taxonomy" id="1033008"/>
    <lineage>
        <taxon>Eukaryota</taxon>
        <taxon>Fungi</taxon>
        <taxon>Dikarya</taxon>
        <taxon>Basidiomycota</taxon>
        <taxon>Agaricomycotina</taxon>
        <taxon>Agaricomycetes</taxon>
        <taxon>Agaricomycetidae</taxon>
        <taxon>Agaricales</taxon>
        <taxon>Marasmiineae</taxon>
        <taxon>Mycenaceae</taxon>
        <taxon>Mycena</taxon>
    </lineage>
</organism>
<proteinExistence type="predicted"/>
<protein>
    <submittedName>
        <fullName evidence="1">Uncharacterized protein</fullName>
    </submittedName>
</protein>
<evidence type="ECO:0000313" key="1">
    <source>
        <dbReference type="EMBL" id="KAJ7339236.1"/>
    </source>
</evidence>
<evidence type="ECO:0000313" key="2">
    <source>
        <dbReference type="Proteomes" id="UP001218218"/>
    </source>
</evidence>
<accession>A0AAD6ZTS7</accession>
<reference evidence="1" key="1">
    <citation type="submission" date="2023-03" db="EMBL/GenBank/DDBJ databases">
        <title>Massive genome expansion in bonnet fungi (Mycena s.s.) driven by repeated elements and novel gene families across ecological guilds.</title>
        <authorList>
            <consortium name="Lawrence Berkeley National Laboratory"/>
            <person name="Harder C.B."/>
            <person name="Miyauchi S."/>
            <person name="Viragh M."/>
            <person name="Kuo A."/>
            <person name="Thoen E."/>
            <person name="Andreopoulos B."/>
            <person name="Lu D."/>
            <person name="Skrede I."/>
            <person name="Drula E."/>
            <person name="Henrissat B."/>
            <person name="Morin E."/>
            <person name="Kohler A."/>
            <person name="Barry K."/>
            <person name="LaButti K."/>
            <person name="Morin E."/>
            <person name="Salamov A."/>
            <person name="Lipzen A."/>
            <person name="Mereny Z."/>
            <person name="Hegedus B."/>
            <person name="Baldrian P."/>
            <person name="Stursova M."/>
            <person name="Weitz H."/>
            <person name="Taylor A."/>
            <person name="Grigoriev I.V."/>
            <person name="Nagy L.G."/>
            <person name="Martin F."/>
            <person name="Kauserud H."/>
        </authorList>
    </citation>
    <scope>NUCLEOTIDE SEQUENCE</scope>
    <source>
        <strain evidence="1">CBHHK002</strain>
    </source>
</reference>